<dbReference type="InterPro" id="IPR007138">
    <property type="entry name" value="ABM_dom"/>
</dbReference>
<dbReference type="AlphaFoldDB" id="A0A4Z0QHH6"/>
<protein>
    <submittedName>
        <fullName evidence="2">Antibiotic biosynthesis monooxygenase</fullName>
    </submittedName>
</protein>
<evidence type="ECO:0000313" key="3">
    <source>
        <dbReference type="Proteomes" id="UP000298471"/>
    </source>
</evidence>
<gene>
    <name evidence="2" type="ORF">E5K02_08760</name>
</gene>
<keyword evidence="2" id="KW-0503">Monooxygenase</keyword>
<proteinExistence type="predicted"/>
<name>A0A4Z0QHH6_9BACT</name>
<reference evidence="2 3" key="1">
    <citation type="submission" date="2019-04" db="EMBL/GenBank/DDBJ databases">
        <authorList>
            <person name="Feng G."/>
            <person name="Zhang J."/>
            <person name="Zhu H."/>
        </authorList>
    </citation>
    <scope>NUCLEOTIDE SEQUENCE [LARGE SCALE GENOMIC DNA]</scope>
    <source>
        <strain evidence="2 3">9PBR-1</strain>
    </source>
</reference>
<dbReference type="InterPro" id="IPR011008">
    <property type="entry name" value="Dimeric_a/b-barrel"/>
</dbReference>
<dbReference type="SUPFAM" id="SSF54909">
    <property type="entry name" value="Dimeric alpha+beta barrel"/>
    <property type="match status" value="1"/>
</dbReference>
<accession>A0A4Z0QHH6</accession>
<organism evidence="2 3">
    <name type="scientific">Hymenobacter metallicola</name>
    <dbReference type="NCBI Taxonomy" id="2563114"/>
    <lineage>
        <taxon>Bacteria</taxon>
        <taxon>Pseudomonadati</taxon>
        <taxon>Bacteroidota</taxon>
        <taxon>Cytophagia</taxon>
        <taxon>Cytophagales</taxon>
        <taxon>Hymenobacteraceae</taxon>
        <taxon>Hymenobacter</taxon>
    </lineage>
</organism>
<dbReference type="OrthoDB" id="1120859at2"/>
<dbReference type="EMBL" id="SRMB01000001">
    <property type="protein sequence ID" value="TGE29528.1"/>
    <property type="molecule type" value="Genomic_DNA"/>
</dbReference>
<dbReference type="Proteomes" id="UP000298471">
    <property type="component" value="Unassembled WGS sequence"/>
</dbReference>
<keyword evidence="3" id="KW-1185">Reference proteome</keyword>
<dbReference type="Gene3D" id="3.30.70.100">
    <property type="match status" value="1"/>
</dbReference>
<dbReference type="RefSeq" id="WP_135394058.1">
    <property type="nucleotide sequence ID" value="NZ_SRMB01000001.1"/>
</dbReference>
<evidence type="ECO:0000313" key="2">
    <source>
        <dbReference type="EMBL" id="TGE29528.1"/>
    </source>
</evidence>
<evidence type="ECO:0000259" key="1">
    <source>
        <dbReference type="PROSITE" id="PS51725"/>
    </source>
</evidence>
<keyword evidence="2" id="KW-0560">Oxidoreductase</keyword>
<comment type="caution">
    <text evidence="2">The sequence shown here is derived from an EMBL/GenBank/DDBJ whole genome shotgun (WGS) entry which is preliminary data.</text>
</comment>
<sequence length="107" mass="12048">MLTRIVRMAFQPEKVADFLAIFRDSEDKIRNMPGCRHLELWQDADQPTVYCTHSRWDSAADLDNYRRSALFGQVWPATKALFAAPPLAFSVYPAGVESSLSSLPASQ</sequence>
<dbReference type="Pfam" id="PF03992">
    <property type="entry name" value="ABM"/>
    <property type="match status" value="1"/>
</dbReference>
<feature type="domain" description="ABM" evidence="1">
    <location>
        <begin position="2"/>
        <end position="92"/>
    </location>
</feature>
<dbReference type="GO" id="GO:0004497">
    <property type="term" value="F:monooxygenase activity"/>
    <property type="evidence" value="ECO:0007669"/>
    <property type="project" value="UniProtKB-KW"/>
</dbReference>
<dbReference type="PROSITE" id="PS51725">
    <property type="entry name" value="ABM"/>
    <property type="match status" value="1"/>
</dbReference>